<evidence type="ECO:0000313" key="3">
    <source>
        <dbReference type="Proteomes" id="UP000516444"/>
    </source>
</evidence>
<dbReference type="InterPro" id="IPR035992">
    <property type="entry name" value="Ricin_B-like_lectins"/>
</dbReference>
<organism evidence="2 3">
    <name type="scientific">Streptomyces aurantiacus</name>
    <dbReference type="NCBI Taxonomy" id="47760"/>
    <lineage>
        <taxon>Bacteria</taxon>
        <taxon>Bacillati</taxon>
        <taxon>Actinomycetota</taxon>
        <taxon>Actinomycetes</taxon>
        <taxon>Kitasatosporales</taxon>
        <taxon>Streptomycetaceae</taxon>
        <taxon>Streptomyces</taxon>
        <taxon>Streptomyces aurantiacus group</taxon>
    </lineage>
</organism>
<evidence type="ECO:0000313" key="2">
    <source>
        <dbReference type="EMBL" id="BCL25236.1"/>
    </source>
</evidence>
<evidence type="ECO:0000256" key="1">
    <source>
        <dbReference type="SAM" id="SignalP"/>
    </source>
</evidence>
<name>A0A7G1NUJ1_9ACTN</name>
<dbReference type="SUPFAM" id="SSF50370">
    <property type="entry name" value="Ricin B-like lectins"/>
    <property type="match status" value="1"/>
</dbReference>
<dbReference type="Gene3D" id="2.80.10.50">
    <property type="match status" value="1"/>
</dbReference>
<feature type="chain" id="PRO_5038445464" description="Ricin B lectin domain-containing protein" evidence="1">
    <location>
        <begin position="32"/>
        <end position="177"/>
    </location>
</feature>
<dbReference type="Proteomes" id="UP000516444">
    <property type="component" value="Chromosome"/>
</dbReference>
<protein>
    <recommendedName>
        <fullName evidence="4">Ricin B lectin domain-containing protein</fullName>
    </recommendedName>
</protein>
<sequence length="177" mass="19639">MKSNSGFFARLAVIAGTLFALVVGNSAAATAAPGFDSGPWRIVNSATSGHLMPAGYGLNHQDGILIYAWNETATGDSWHLEWVEQNYYIIRNTDTSKCLKPGGLFDGLKTFVTQATCSNSYEFQWDIVSRWNNPYEGQIISRSTKQALRPYYNLPNQVVILDTPSESAMNSWSFNRL</sequence>
<reference evidence="2 3" key="1">
    <citation type="journal article" date="2014" name="Int. J. Syst. Evol. Microbiol.">
        <title>Complete genome sequence of Corynebacterium casei LMG S-19264T (=DSM 44701T), isolated from a smear-ripened cheese.</title>
        <authorList>
            <consortium name="US DOE Joint Genome Institute (JGI-PGF)"/>
            <person name="Walter F."/>
            <person name="Albersmeier A."/>
            <person name="Kalinowski J."/>
            <person name="Ruckert C."/>
        </authorList>
    </citation>
    <scope>NUCLEOTIDE SEQUENCE [LARGE SCALE GENOMIC DNA]</scope>
    <source>
        <strain evidence="2 3">JCM 4677</strain>
    </source>
</reference>
<dbReference type="RefSeq" id="WP_055509086.1">
    <property type="nucleotide sequence ID" value="NZ_AP023440.1"/>
</dbReference>
<dbReference type="KEGG" id="sgm:GCM10017557_00950"/>
<dbReference type="AlphaFoldDB" id="A0A7G1NUJ1"/>
<keyword evidence="3" id="KW-1185">Reference proteome</keyword>
<keyword evidence="1" id="KW-0732">Signal</keyword>
<evidence type="ECO:0008006" key="4">
    <source>
        <dbReference type="Google" id="ProtNLM"/>
    </source>
</evidence>
<dbReference type="EMBL" id="AP023440">
    <property type="protein sequence ID" value="BCL25236.1"/>
    <property type="molecule type" value="Genomic_DNA"/>
</dbReference>
<feature type="signal peptide" evidence="1">
    <location>
        <begin position="1"/>
        <end position="31"/>
    </location>
</feature>
<dbReference type="OrthoDB" id="9802600at2"/>
<dbReference type="CDD" id="cd00161">
    <property type="entry name" value="beta-trefoil_Ricin-like"/>
    <property type="match status" value="1"/>
</dbReference>
<accession>A0A7G1NUJ1</accession>
<proteinExistence type="predicted"/>
<gene>
    <name evidence="2" type="ORF">GCM10017557_00950</name>
</gene>